<name>A0A1X0DX73_9MYCO</name>
<dbReference type="Proteomes" id="UP000192713">
    <property type="component" value="Unassembled WGS sequence"/>
</dbReference>
<proteinExistence type="predicted"/>
<evidence type="ECO:0000313" key="5">
    <source>
        <dbReference type="Proteomes" id="UP000466523"/>
    </source>
</evidence>
<comment type="caution">
    <text evidence="3">The sequence shown here is derived from an EMBL/GenBank/DDBJ whole genome shotgun (WGS) entry which is preliminary data.</text>
</comment>
<dbReference type="AlphaFoldDB" id="A0A1X0DX73"/>
<protein>
    <submittedName>
        <fullName evidence="3">Uncharacterized protein</fullName>
    </submittedName>
</protein>
<dbReference type="EMBL" id="JAACYR010000061">
    <property type="protein sequence ID" value="NDJ90752.1"/>
    <property type="molecule type" value="Genomic_DNA"/>
</dbReference>
<accession>A0A1X0DX73</accession>
<evidence type="ECO:0000313" key="2">
    <source>
        <dbReference type="EMBL" id="NDJ90752.1"/>
    </source>
</evidence>
<reference evidence="3 4" key="1">
    <citation type="submission" date="2017-02" db="EMBL/GenBank/DDBJ databases">
        <title>The new phylogeny of genus Mycobacterium.</title>
        <authorList>
            <person name="Tortoli E."/>
            <person name="Trovato A."/>
            <person name="Cirillo D.M."/>
        </authorList>
    </citation>
    <scope>NUCLEOTIDE SEQUENCE [LARGE SCALE GENOMIC DNA]</scope>
    <source>
        <strain evidence="3 4">DSM 45093</strain>
    </source>
</reference>
<sequence length="76" mass="8155">MVNTVIRFLVPAMVAGPVLRRYVQDVKVTRPYFDLGPADPEAAFVGEAAKHPVFELTPESGPRAADPSCSTLTANV</sequence>
<reference evidence="2 5" key="2">
    <citation type="submission" date="2020-01" db="EMBL/GenBank/DDBJ databases">
        <authorList>
            <person name="Sanchez-Estrada R."/>
            <person name="Gonzalez-Y-Merchand J.A."/>
            <person name="Rivera-Gutierrez S."/>
        </authorList>
    </citation>
    <scope>NUCLEOTIDE SEQUENCE [LARGE SCALE GENOMIC DNA]</scope>
    <source>
        <strain evidence="2 5">CST 7247</strain>
    </source>
</reference>
<dbReference type="Proteomes" id="UP000466523">
    <property type="component" value="Unassembled WGS sequence"/>
</dbReference>
<evidence type="ECO:0000313" key="4">
    <source>
        <dbReference type="Proteomes" id="UP000192713"/>
    </source>
</evidence>
<evidence type="ECO:0000256" key="1">
    <source>
        <dbReference type="SAM" id="MobiDB-lite"/>
    </source>
</evidence>
<evidence type="ECO:0000313" key="3">
    <source>
        <dbReference type="EMBL" id="ORA76993.1"/>
    </source>
</evidence>
<dbReference type="EMBL" id="MVHU01000038">
    <property type="protein sequence ID" value="ORA76993.1"/>
    <property type="molecule type" value="Genomic_DNA"/>
</dbReference>
<dbReference type="RefSeq" id="WP_083082458.1">
    <property type="nucleotide sequence ID" value="NZ_JAACYR010000061.1"/>
</dbReference>
<gene>
    <name evidence="3" type="ORF">BST28_19425</name>
    <name evidence="2" type="ORF">GWR20_16585</name>
</gene>
<feature type="region of interest" description="Disordered" evidence="1">
    <location>
        <begin position="57"/>
        <end position="76"/>
    </location>
</feature>
<organism evidence="3 4">
    <name type="scientific">Mycolicibacter kumamotonensis</name>
    <dbReference type="NCBI Taxonomy" id="354243"/>
    <lineage>
        <taxon>Bacteria</taxon>
        <taxon>Bacillati</taxon>
        <taxon>Actinomycetota</taxon>
        <taxon>Actinomycetes</taxon>
        <taxon>Mycobacteriales</taxon>
        <taxon>Mycobacteriaceae</taxon>
        <taxon>Mycolicibacter</taxon>
    </lineage>
</organism>